<sequence length="54" mass="6496">MTSRTRLKTQRDWWCPWRRHADKTQGRLTAPPPSSFFYQLQIPFKDEPMTACLL</sequence>
<gene>
    <name evidence="1" type="ORF">CPB83DRAFT_858565</name>
</gene>
<dbReference type="AlphaFoldDB" id="A0A9P6JMQ1"/>
<reference evidence="1" key="1">
    <citation type="submission" date="2020-11" db="EMBL/GenBank/DDBJ databases">
        <authorList>
            <consortium name="DOE Joint Genome Institute"/>
            <person name="Ahrendt S."/>
            <person name="Riley R."/>
            <person name="Andreopoulos W."/>
            <person name="Labutti K."/>
            <person name="Pangilinan J."/>
            <person name="Ruiz-Duenas F.J."/>
            <person name="Barrasa J.M."/>
            <person name="Sanchez-Garcia M."/>
            <person name="Camarero S."/>
            <person name="Miyauchi S."/>
            <person name="Serrano A."/>
            <person name="Linde D."/>
            <person name="Babiker R."/>
            <person name="Drula E."/>
            <person name="Ayuso-Fernandez I."/>
            <person name="Pacheco R."/>
            <person name="Padilla G."/>
            <person name="Ferreira P."/>
            <person name="Barriuso J."/>
            <person name="Kellner H."/>
            <person name="Castanera R."/>
            <person name="Alfaro M."/>
            <person name="Ramirez L."/>
            <person name="Pisabarro A.G."/>
            <person name="Kuo A."/>
            <person name="Tritt A."/>
            <person name="Lipzen A."/>
            <person name="He G."/>
            <person name="Yan M."/>
            <person name="Ng V."/>
            <person name="Cullen D."/>
            <person name="Martin F."/>
            <person name="Rosso M.-N."/>
            <person name="Henrissat B."/>
            <person name="Hibbett D."/>
            <person name="Martinez A.T."/>
            <person name="Grigoriev I.V."/>
        </authorList>
    </citation>
    <scope>NUCLEOTIDE SEQUENCE</scope>
    <source>
        <strain evidence="1">CBS 506.95</strain>
    </source>
</reference>
<keyword evidence="2" id="KW-1185">Reference proteome</keyword>
<accession>A0A9P6JMQ1</accession>
<dbReference type="EMBL" id="MU157876">
    <property type="protein sequence ID" value="KAF9526038.1"/>
    <property type="molecule type" value="Genomic_DNA"/>
</dbReference>
<comment type="caution">
    <text evidence="1">The sequence shown here is derived from an EMBL/GenBank/DDBJ whole genome shotgun (WGS) entry which is preliminary data.</text>
</comment>
<name>A0A9P6JMQ1_9AGAR</name>
<evidence type="ECO:0000313" key="1">
    <source>
        <dbReference type="EMBL" id="KAF9526038.1"/>
    </source>
</evidence>
<dbReference type="Proteomes" id="UP000807306">
    <property type="component" value="Unassembled WGS sequence"/>
</dbReference>
<protein>
    <submittedName>
        <fullName evidence="1">Uncharacterized protein</fullName>
    </submittedName>
</protein>
<organism evidence="1 2">
    <name type="scientific">Crepidotus variabilis</name>
    <dbReference type="NCBI Taxonomy" id="179855"/>
    <lineage>
        <taxon>Eukaryota</taxon>
        <taxon>Fungi</taxon>
        <taxon>Dikarya</taxon>
        <taxon>Basidiomycota</taxon>
        <taxon>Agaricomycotina</taxon>
        <taxon>Agaricomycetes</taxon>
        <taxon>Agaricomycetidae</taxon>
        <taxon>Agaricales</taxon>
        <taxon>Agaricineae</taxon>
        <taxon>Crepidotaceae</taxon>
        <taxon>Crepidotus</taxon>
    </lineage>
</organism>
<proteinExistence type="predicted"/>
<evidence type="ECO:0000313" key="2">
    <source>
        <dbReference type="Proteomes" id="UP000807306"/>
    </source>
</evidence>